<dbReference type="EMBL" id="QGNW01000036">
    <property type="protein sequence ID" value="RVX09848.1"/>
    <property type="molecule type" value="Genomic_DNA"/>
</dbReference>
<gene>
    <name evidence="1" type="ORF">CK203_013038</name>
</gene>
<comment type="caution">
    <text evidence="1">The sequence shown here is derived from an EMBL/GenBank/DDBJ whole genome shotgun (WGS) entry which is preliminary data.</text>
</comment>
<name>A0A438JLK4_VITVI</name>
<reference evidence="1 2" key="1">
    <citation type="journal article" date="2018" name="PLoS Genet.">
        <title>Population sequencing reveals clonal diversity and ancestral inbreeding in the grapevine cultivar Chardonnay.</title>
        <authorList>
            <person name="Roach M.J."/>
            <person name="Johnson D.L."/>
            <person name="Bohlmann J."/>
            <person name="van Vuuren H.J."/>
            <person name="Jones S.J."/>
            <person name="Pretorius I.S."/>
            <person name="Schmidt S.A."/>
            <person name="Borneman A.R."/>
        </authorList>
    </citation>
    <scope>NUCLEOTIDE SEQUENCE [LARGE SCALE GENOMIC DNA]</scope>
    <source>
        <strain evidence="2">cv. Chardonnay</strain>
        <tissue evidence="1">Leaf</tissue>
    </source>
</reference>
<evidence type="ECO:0000313" key="2">
    <source>
        <dbReference type="Proteomes" id="UP000288805"/>
    </source>
</evidence>
<protein>
    <submittedName>
        <fullName evidence="1">Uncharacterized protein</fullName>
    </submittedName>
</protein>
<dbReference type="AlphaFoldDB" id="A0A438JLK4"/>
<dbReference type="Proteomes" id="UP000288805">
    <property type="component" value="Unassembled WGS sequence"/>
</dbReference>
<accession>A0A438JLK4</accession>
<proteinExistence type="predicted"/>
<evidence type="ECO:0000313" key="1">
    <source>
        <dbReference type="EMBL" id="RVX09848.1"/>
    </source>
</evidence>
<sequence length="97" mass="10837">MGKRMRREKSICCCKSPLAGFSCPRRRRISSNGRSRFVCGPIDLKFEGEIFNSLISNLNGGDRIWSSERLLFQSVNSASLSLISSHPGSSDLQLDRD</sequence>
<organism evidence="1 2">
    <name type="scientific">Vitis vinifera</name>
    <name type="common">Grape</name>
    <dbReference type="NCBI Taxonomy" id="29760"/>
    <lineage>
        <taxon>Eukaryota</taxon>
        <taxon>Viridiplantae</taxon>
        <taxon>Streptophyta</taxon>
        <taxon>Embryophyta</taxon>
        <taxon>Tracheophyta</taxon>
        <taxon>Spermatophyta</taxon>
        <taxon>Magnoliopsida</taxon>
        <taxon>eudicotyledons</taxon>
        <taxon>Gunneridae</taxon>
        <taxon>Pentapetalae</taxon>
        <taxon>rosids</taxon>
        <taxon>Vitales</taxon>
        <taxon>Vitaceae</taxon>
        <taxon>Viteae</taxon>
        <taxon>Vitis</taxon>
    </lineage>
</organism>